<dbReference type="Gene3D" id="3.30.559.30">
    <property type="entry name" value="Nonribosomal peptide synthetase, condensation domain"/>
    <property type="match status" value="1"/>
</dbReference>
<dbReference type="PANTHER" id="PTHR42034:SF1">
    <property type="entry name" value="CONDENSATION DOMAIN-CONTAINING PROTEIN"/>
    <property type="match status" value="1"/>
</dbReference>
<keyword evidence="3" id="KW-1185">Reference proteome</keyword>
<accession>A0A6A5VNM6</accession>
<protein>
    <submittedName>
        <fullName evidence="2">Uncharacterized protein</fullName>
    </submittedName>
</protein>
<organism evidence="2 3">
    <name type="scientific">Bimuria novae-zelandiae CBS 107.79</name>
    <dbReference type="NCBI Taxonomy" id="1447943"/>
    <lineage>
        <taxon>Eukaryota</taxon>
        <taxon>Fungi</taxon>
        <taxon>Dikarya</taxon>
        <taxon>Ascomycota</taxon>
        <taxon>Pezizomycotina</taxon>
        <taxon>Dothideomycetes</taxon>
        <taxon>Pleosporomycetidae</taxon>
        <taxon>Pleosporales</taxon>
        <taxon>Massarineae</taxon>
        <taxon>Didymosphaeriaceae</taxon>
        <taxon>Bimuria</taxon>
    </lineage>
</organism>
<evidence type="ECO:0000313" key="2">
    <source>
        <dbReference type="EMBL" id="KAF1978934.1"/>
    </source>
</evidence>
<evidence type="ECO:0000313" key="3">
    <source>
        <dbReference type="Proteomes" id="UP000800036"/>
    </source>
</evidence>
<dbReference type="SUPFAM" id="SSF52777">
    <property type="entry name" value="CoA-dependent acyltransferases"/>
    <property type="match status" value="1"/>
</dbReference>
<dbReference type="OrthoDB" id="2548233at2759"/>
<dbReference type="PANTHER" id="PTHR42034">
    <property type="entry name" value="CHROMOSOME 7, WHOLE GENOME SHOTGUN SEQUENCE-RELATED"/>
    <property type="match status" value="1"/>
</dbReference>
<dbReference type="Proteomes" id="UP000800036">
    <property type="component" value="Unassembled WGS sequence"/>
</dbReference>
<reference evidence="2" key="1">
    <citation type="journal article" date="2020" name="Stud. Mycol.">
        <title>101 Dothideomycetes genomes: a test case for predicting lifestyles and emergence of pathogens.</title>
        <authorList>
            <person name="Haridas S."/>
            <person name="Albert R."/>
            <person name="Binder M."/>
            <person name="Bloem J."/>
            <person name="Labutti K."/>
            <person name="Salamov A."/>
            <person name="Andreopoulos B."/>
            <person name="Baker S."/>
            <person name="Barry K."/>
            <person name="Bills G."/>
            <person name="Bluhm B."/>
            <person name="Cannon C."/>
            <person name="Castanera R."/>
            <person name="Culley D."/>
            <person name="Daum C."/>
            <person name="Ezra D."/>
            <person name="Gonzalez J."/>
            <person name="Henrissat B."/>
            <person name="Kuo A."/>
            <person name="Liang C."/>
            <person name="Lipzen A."/>
            <person name="Lutzoni F."/>
            <person name="Magnuson J."/>
            <person name="Mondo S."/>
            <person name="Nolan M."/>
            <person name="Ohm R."/>
            <person name="Pangilinan J."/>
            <person name="Park H.-J."/>
            <person name="Ramirez L."/>
            <person name="Alfaro M."/>
            <person name="Sun H."/>
            <person name="Tritt A."/>
            <person name="Yoshinaga Y."/>
            <person name="Zwiers L.-H."/>
            <person name="Turgeon B."/>
            <person name="Goodwin S."/>
            <person name="Spatafora J."/>
            <person name="Crous P."/>
            <person name="Grigoriev I."/>
        </authorList>
    </citation>
    <scope>NUCLEOTIDE SEQUENCE</scope>
    <source>
        <strain evidence="2">CBS 107.79</strain>
    </source>
</reference>
<evidence type="ECO:0000256" key="1">
    <source>
        <dbReference type="SAM" id="MobiDB-lite"/>
    </source>
</evidence>
<name>A0A6A5VNM6_9PLEO</name>
<dbReference type="AlphaFoldDB" id="A0A6A5VNM6"/>
<gene>
    <name evidence="2" type="ORF">BU23DRAFT_497976</name>
</gene>
<dbReference type="Gene3D" id="3.30.559.10">
    <property type="entry name" value="Chloramphenicol acetyltransferase-like domain"/>
    <property type="match status" value="1"/>
</dbReference>
<sequence>MRPSTLTRSNKETVPTLEDEGTDSPQITSHLLRHLSYDFCIKFEKMPLTWKETRPGRWERPQSCLEKINLLNRNVDKALDKDNWAKSAVAKVEFDPKLGDPIRALKSAWKQVRYNYPEVAAFPYNGTYMYRIGNPEQVQLWVSATFVVEHNTTVDELFGHLPRNEQMMCYYLPDTSEILIYSPHYRLDARGAIFILNYLIKSLANPEPVLIFGNCAHKLSPSIDDALNIPSKYTPEIEKAALKRLASLKPRNPLIELPSHATSNLPGASRRRVLKLSESETKSILKGAKASSMDQSAAMHAALIAAVARLVPPTQTQSFMASFHCDLRYLIPKSSKTKNAPTCCTSLITAEVDVSPDTDLRSYYKQLAPVYATGYAPYLESIACFHEKLAASMYANGKGTASADGMAQPRLGPLGVIDDQLTKQVKGVVRVRDFWLGGETLTRRMMVHNWIWEDQMVWSCCYNESFWEDAFAERFLETVREVLIEEVAKTSSGGLAGKLKGLVLK</sequence>
<dbReference type="EMBL" id="ML976659">
    <property type="protein sequence ID" value="KAF1978934.1"/>
    <property type="molecule type" value="Genomic_DNA"/>
</dbReference>
<proteinExistence type="predicted"/>
<feature type="region of interest" description="Disordered" evidence="1">
    <location>
        <begin position="1"/>
        <end position="25"/>
    </location>
</feature>
<dbReference type="InterPro" id="IPR023213">
    <property type="entry name" value="CAT-like_dom_sf"/>
</dbReference>